<dbReference type="Pfam" id="PF11151">
    <property type="entry name" value="DUF2929"/>
    <property type="match status" value="1"/>
</dbReference>
<evidence type="ECO:0000313" key="3">
    <source>
        <dbReference type="EMBL" id="SFZ74235.1"/>
    </source>
</evidence>
<proteinExistence type="predicted"/>
<dbReference type="InterPro" id="IPR021324">
    <property type="entry name" value="DUF2929"/>
</dbReference>
<keyword evidence="5" id="KW-1185">Reference proteome</keyword>
<evidence type="ECO:0000313" key="5">
    <source>
        <dbReference type="Proteomes" id="UP000218979"/>
    </source>
</evidence>
<dbReference type="EMBL" id="JXJT01000005">
    <property type="protein sequence ID" value="PCS04070.1"/>
    <property type="molecule type" value="Genomic_DNA"/>
</dbReference>
<accession>A0A1K2HBU6</accession>
<dbReference type="OrthoDB" id="2243741at2"/>
<dbReference type="Proteomes" id="UP000185655">
    <property type="component" value="Unassembled WGS sequence"/>
</dbReference>
<dbReference type="Proteomes" id="UP000218979">
    <property type="component" value="Unassembled WGS sequence"/>
</dbReference>
<gene>
    <name evidence="2" type="ORF">RR45_GL001661</name>
    <name evidence="3" type="ORF">SAMN02746068_01179</name>
</gene>
<keyword evidence="1" id="KW-0472">Membrane</keyword>
<evidence type="ECO:0008006" key="6">
    <source>
        <dbReference type="Google" id="ProtNLM"/>
    </source>
</evidence>
<keyword evidence="1" id="KW-0812">Transmembrane</keyword>
<reference evidence="2 5" key="1">
    <citation type="submission" date="2014-12" db="EMBL/GenBank/DDBJ databases">
        <title>Draft genome sequences of 10 type strains of Lactococcus.</title>
        <authorList>
            <person name="Sun Z."/>
            <person name="Zhong Z."/>
            <person name="Liu W."/>
            <person name="Zhang W."/>
            <person name="Zhang H."/>
        </authorList>
    </citation>
    <scope>NUCLEOTIDE SEQUENCE [LARGE SCALE GENOMIC DNA]</scope>
    <source>
        <strain evidence="2 5">DSM 22330</strain>
    </source>
</reference>
<evidence type="ECO:0000256" key="1">
    <source>
        <dbReference type="SAM" id="Phobius"/>
    </source>
</evidence>
<dbReference type="EMBL" id="FPKS01000005">
    <property type="protein sequence ID" value="SFZ74235.1"/>
    <property type="molecule type" value="Genomic_DNA"/>
</dbReference>
<dbReference type="AlphaFoldDB" id="A0A1K2HBU6"/>
<evidence type="ECO:0000313" key="4">
    <source>
        <dbReference type="Proteomes" id="UP000185655"/>
    </source>
</evidence>
<name>A0A1K2HBU6_9LACT</name>
<feature type="transmembrane region" description="Helical" evidence="1">
    <location>
        <begin position="34"/>
        <end position="53"/>
    </location>
</feature>
<protein>
    <recommendedName>
        <fullName evidence="6">DUF2929 family protein</fullName>
    </recommendedName>
</protein>
<dbReference type="RefSeq" id="WP_031365945.1">
    <property type="nucleotide sequence ID" value="NZ_FPKS01000005.1"/>
</dbReference>
<sequence length="63" mass="7057">MKFFVVLFWSLILSEIAGFVIGRLNDTSFQPNLVAIIAVTFAIFIFILDKIAIPKDPQAKVSK</sequence>
<reference evidence="3 4" key="2">
    <citation type="submission" date="2016-11" db="EMBL/GenBank/DDBJ databases">
        <authorList>
            <person name="Jaros S."/>
            <person name="Januszkiewicz K."/>
            <person name="Wedrychowicz H."/>
        </authorList>
    </citation>
    <scope>NUCLEOTIDE SEQUENCE [LARGE SCALE GENOMIC DNA]</scope>
    <source>
        <strain evidence="3 4">DSM 22330</strain>
    </source>
</reference>
<keyword evidence="1" id="KW-1133">Transmembrane helix</keyword>
<evidence type="ECO:0000313" key="2">
    <source>
        <dbReference type="EMBL" id="PCS04070.1"/>
    </source>
</evidence>
<organism evidence="3 4">
    <name type="scientific">Pseudolactococcus chungangensis CAU 28 = DSM 22330</name>
    <dbReference type="NCBI Taxonomy" id="1122154"/>
    <lineage>
        <taxon>Bacteria</taxon>
        <taxon>Bacillati</taxon>
        <taxon>Bacillota</taxon>
        <taxon>Bacilli</taxon>
        <taxon>Lactobacillales</taxon>
        <taxon>Streptococcaceae</taxon>
        <taxon>Pseudolactococcus</taxon>
    </lineage>
</organism>